<keyword evidence="2" id="KW-1185">Reference proteome</keyword>
<sequence length="280" mass="31848">MKAKTWLIRLERDWNSLVTMLTNRLGQAVTSSVQLLERLELEQAQCVAAAVGFHCPVVGRHQRRHRRAGETISVMSPVQGFSSSPTFIVLPPGAISHPYDSAKRSSTKVVSILPQIEYDLVKLKKSELLRNNRVTLLNRYHRVRTSIAEVLRHLDWKVYEEVHCISAADSNRRADIIAIDMVKDKATVVLDPTIRFERNLSQTNEVNKEKQGIYEPCLLFSLLNITYLLISGSSKDPSGHPHWRADDLIKPYSLVMDSTPPQSWMFVDVNICTVLGKDYR</sequence>
<proteinExistence type="predicted"/>
<organism evidence="1 2">
    <name type="scientific">Periplaneta americana</name>
    <name type="common">American cockroach</name>
    <name type="synonym">Blatta americana</name>
    <dbReference type="NCBI Taxonomy" id="6978"/>
    <lineage>
        <taxon>Eukaryota</taxon>
        <taxon>Metazoa</taxon>
        <taxon>Ecdysozoa</taxon>
        <taxon>Arthropoda</taxon>
        <taxon>Hexapoda</taxon>
        <taxon>Insecta</taxon>
        <taxon>Pterygota</taxon>
        <taxon>Neoptera</taxon>
        <taxon>Polyneoptera</taxon>
        <taxon>Dictyoptera</taxon>
        <taxon>Blattodea</taxon>
        <taxon>Blattoidea</taxon>
        <taxon>Blattidae</taxon>
        <taxon>Blattinae</taxon>
        <taxon>Periplaneta</taxon>
    </lineage>
</organism>
<protein>
    <submittedName>
        <fullName evidence="1">Uncharacterized protein</fullName>
    </submittedName>
</protein>
<name>A0ABQ8TWT9_PERAM</name>
<gene>
    <name evidence="1" type="ORF">ANN_01149</name>
</gene>
<evidence type="ECO:0000313" key="1">
    <source>
        <dbReference type="EMBL" id="KAJ4449745.1"/>
    </source>
</evidence>
<reference evidence="1 2" key="1">
    <citation type="journal article" date="2022" name="Allergy">
        <title>Genome assembly and annotation of Periplaneta americana reveal a comprehensive cockroach allergen profile.</title>
        <authorList>
            <person name="Wang L."/>
            <person name="Xiong Q."/>
            <person name="Saelim N."/>
            <person name="Wang L."/>
            <person name="Nong W."/>
            <person name="Wan A.T."/>
            <person name="Shi M."/>
            <person name="Liu X."/>
            <person name="Cao Q."/>
            <person name="Hui J.H.L."/>
            <person name="Sookrung N."/>
            <person name="Leung T.F."/>
            <person name="Tungtrongchitr A."/>
            <person name="Tsui S.K.W."/>
        </authorList>
    </citation>
    <scope>NUCLEOTIDE SEQUENCE [LARGE SCALE GENOMIC DNA]</scope>
    <source>
        <strain evidence="1">PWHHKU_190912</strain>
    </source>
</reference>
<dbReference type="EMBL" id="JAJSOF020000003">
    <property type="protein sequence ID" value="KAJ4449745.1"/>
    <property type="molecule type" value="Genomic_DNA"/>
</dbReference>
<dbReference type="Proteomes" id="UP001148838">
    <property type="component" value="Unassembled WGS sequence"/>
</dbReference>
<accession>A0ABQ8TWT9</accession>
<evidence type="ECO:0000313" key="2">
    <source>
        <dbReference type="Proteomes" id="UP001148838"/>
    </source>
</evidence>
<comment type="caution">
    <text evidence="1">The sequence shown here is derived from an EMBL/GenBank/DDBJ whole genome shotgun (WGS) entry which is preliminary data.</text>
</comment>